<evidence type="ECO:0000313" key="1">
    <source>
        <dbReference type="EMBL" id="MBC5649582.1"/>
    </source>
</evidence>
<dbReference type="AlphaFoldDB" id="A0A8I0DQI4"/>
<comment type="caution">
    <text evidence="1">The sequence shown here is derived from an EMBL/GenBank/DDBJ whole genome shotgun (WGS) entry which is preliminary data.</text>
</comment>
<sequence length="88" mass="10014">MFTIFHSESIWTGTDMKKFNEIRDVLDREGIPYKYKVKDRLGDWNGSGTFRGSVGSAGIPADQSKQYEILVEKKDMAQAQNVIKIKLS</sequence>
<dbReference type="Proteomes" id="UP000652847">
    <property type="component" value="Unassembled WGS sequence"/>
</dbReference>
<reference evidence="1 2" key="1">
    <citation type="submission" date="2020-08" db="EMBL/GenBank/DDBJ databases">
        <title>Genome public.</title>
        <authorList>
            <person name="Liu C."/>
            <person name="Sun Q."/>
        </authorList>
    </citation>
    <scope>NUCLEOTIDE SEQUENCE [LARGE SCALE GENOMIC DNA]</scope>
    <source>
        <strain evidence="1 2">BX17</strain>
    </source>
</reference>
<keyword evidence="2" id="KW-1185">Reference proteome</keyword>
<proteinExistence type="predicted"/>
<accession>A0A8I0DQI4</accession>
<dbReference type="EMBL" id="JACOOT010000002">
    <property type="protein sequence ID" value="MBC5649582.1"/>
    <property type="molecule type" value="Genomic_DNA"/>
</dbReference>
<protein>
    <recommendedName>
        <fullName evidence="3">DUF2007 domain-containing protein</fullName>
    </recommendedName>
</protein>
<organism evidence="1 2">
    <name type="scientific">Blautia segnis</name>
    <dbReference type="NCBI Taxonomy" id="2763030"/>
    <lineage>
        <taxon>Bacteria</taxon>
        <taxon>Bacillati</taxon>
        <taxon>Bacillota</taxon>
        <taxon>Clostridia</taxon>
        <taxon>Lachnospirales</taxon>
        <taxon>Lachnospiraceae</taxon>
        <taxon>Blautia</taxon>
    </lineage>
</organism>
<dbReference type="RefSeq" id="WP_021925679.1">
    <property type="nucleotide sequence ID" value="NZ_JACOOT010000002.1"/>
</dbReference>
<gene>
    <name evidence="1" type="ORF">H8S54_00200</name>
</gene>
<name>A0A8I0DQI4_9FIRM</name>
<evidence type="ECO:0008006" key="3">
    <source>
        <dbReference type="Google" id="ProtNLM"/>
    </source>
</evidence>
<evidence type="ECO:0000313" key="2">
    <source>
        <dbReference type="Proteomes" id="UP000652847"/>
    </source>
</evidence>